<name>X1RKH9_9ZZZZ</name>
<feature type="domain" description="Nuclease associated modular" evidence="1">
    <location>
        <begin position="5"/>
        <end position="34"/>
    </location>
</feature>
<gene>
    <name evidence="2" type="ORF">S12H4_19093</name>
</gene>
<dbReference type="Pfam" id="PF07460">
    <property type="entry name" value="NUMOD3"/>
    <property type="match status" value="1"/>
</dbReference>
<dbReference type="EMBL" id="BARW01009504">
    <property type="protein sequence ID" value="GAI81287.1"/>
    <property type="molecule type" value="Genomic_DNA"/>
</dbReference>
<protein>
    <recommendedName>
        <fullName evidence="1">Nuclease associated modular domain-containing protein</fullName>
    </recommendedName>
</protein>
<dbReference type="InterPro" id="IPR003611">
    <property type="entry name" value="NUMOD3"/>
</dbReference>
<sequence>MPKKGYKQTKEHIKKLSKVRKGRIVWNKDLTKETDKRVAKGAKKT</sequence>
<accession>X1RKH9</accession>
<dbReference type="GO" id="GO:0003677">
    <property type="term" value="F:DNA binding"/>
    <property type="evidence" value="ECO:0007669"/>
    <property type="project" value="InterPro"/>
</dbReference>
<organism evidence="2">
    <name type="scientific">marine sediment metagenome</name>
    <dbReference type="NCBI Taxonomy" id="412755"/>
    <lineage>
        <taxon>unclassified sequences</taxon>
        <taxon>metagenomes</taxon>
        <taxon>ecological metagenomes</taxon>
    </lineage>
</organism>
<dbReference type="AlphaFoldDB" id="X1RKH9"/>
<feature type="non-terminal residue" evidence="2">
    <location>
        <position position="45"/>
    </location>
</feature>
<evidence type="ECO:0000313" key="2">
    <source>
        <dbReference type="EMBL" id="GAI81287.1"/>
    </source>
</evidence>
<proteinExistence type="predicted"/>
<reference evidence="2" key="1">
    <citation type="journal article" date="2014" name="Front. Microbiol.">
        <title>High frequency of phylogenetically diverse reductive dehalogenase-homologous genes in deep subseafloor sedimentary metagenomes.</title>
        <authorList>
            <person name="Kawai M."/>
            <person name="Futagami T."/>
            <person name="Toyoda A."/>
            <person name="Takaki Y."/>
            <person name="Nishi S."/>
            <person name="Hori S."/>
            <person name="Arai W."/>
            <person name="Tsubouchi T."/>
            <person name="Morono Y."/>
            <person name="Uchiyama I."/>
            <person name="Ito T."/>
            <person name="Fujiyama A."/>
            <person name="Inagaki F."/>
            <person name="Takami H."/>
        </authorList>
    </citation>
    <scope>NUCLEOTIDE SEQUENCE</scope>
    <source>
        <strain evidence="2">Expedition CK06-06</strain>
    </source>
</reference>
<comment type="caution">
    <text evidence="2">The sequence shown here is derived from an EMBL/GenBank/DDBJ whole genome shotgun (WGS) entry which is preliminary data.</text>
</comment>
<evidence type="ECO:0000259" key="1">
    <source>
        <dbReference type="Pfam" id="PF07460"/>
    </source>
</evidence>